<organism evidence="4">
    <name type="scientific">Prunus dulcis</name>
    <name type="common">Almond</name>
    <name type="synonym">Amygdalus dulcis</name>
    <dbReference type="NCBI Taxonomy" id="3755"/>
    <lineage>
        <taxon>Eukaryota</taxon>
        <taxon>Viridiplantae</taxon>
        <taxon>Streptophyta</taxon>
        <taxon>Embryophyta</taxon>
        <taxon>Tracheophyta</taxon>
        <taxon>Spermatophyta</taxon>
        <taxon>Magnoliopsida</taxon>
        <taxon>eudicotyledons</taxon>
        <taxon>Gunneridae</taxon>
        <taxon>Pentapetalae</taxon>
        <taxon>rosids</taxon>
        <taxon>fabids</taxon>
        <taxon>Rosales</taxon>
        <taxon>Rosaceae</taxon>
        <taxon>Amygdaloideae</taxon>
        <taxon>Amygdaleae</taxon>
        <taxon>Prunus</taxon>
    </lineage>
</organism>
<keyword evidence="2" id="KW-1133">Transmembrane helix</keyword>
<evidence type="ECO:0000256" key="2">
    <source>
        <dbReference type="SAM" id="Phobius"/>
    </source>
</evidence>
<name>A0A4Y1RFQ7_PRUDU</name>
<dbReference type="Gene3D" id="3.10.20.90">
    <property type="entry name" value="Phosphatidylinositol 3-kinase Catalytic Subunit, Chain A, domain 1"/>
    <property type="match status" value="1"/>
</dbReference>
<dbReference type="GO" id="GO:0003729">
    <property type="term" value="F:mRNA binding"/>
    <property type="evidence" value="ECO:0007669"/>
    <property type="project" value="UniProtKB-ARBA"/>
</dbReference>
<keyword evidence="2" id="KW-0812">Transmembrane</keyword>
<feature type="domain" description="Ubiquitin-like" evidence="3">
    <location>
        <begin position="120"/>
        <end position="159"/>
    </location>
</feature>
<evidence type="ECO:0000313" key="4">
    <source>
        <dbReference type="EMBL" id="BBH03091.1"/>
    </source>
</evidence>
<dbReference type="InterPro" id="IPR019956">
    <property type="entry name" value="Ubiquitin_dom"/>
</dbReference>
<evidence type="ECO:0000256" key="1">
    <source>
        <dbReference type="ARBA" id="ARBA00022499"/>
    </source>
</evidence>
<dbReference type="EMBL" id="AP019301">
    <property type="protein sequence ID" value="BBH03091.1"/>
    <property type="molecule type" value="Genomic_DNA"/>
</dbReference>
<dbReference type="Pfam" id="PF00240">
    <property type="entry name" value="ubiquitin"/>
    <property type="match status" value="1"/>
</dbReference>
<dbReference type="PRINTS" id="PR00348">
    <property type="entry name" value="UBIQUITIN"/>
</dbReference>
<gene>
    <name evidence="4" type="ORF">Prudu_013858</name>
</gene>
<dbReference type="AlphaFoldDB" id="A0A4Y1RFQ7"/>
<dbReference type="PROSITE" id="PS50053">
    <property type="entry name" value="UBIQUITIN_2"/>
    <property type="match status" value="1"/>
</dbReference>
<sequence length="314" mass="35733">METHCEKLEYGLALVDAAVIWMILVPIHITTRLASPRHVGGLGPLKKVGGVARVPLKTQSFLDTKGVALKDFPRHCNIEVYNTLSARIRSQIYKLNSLKPRYLISLQPQLPCFFLCFFHKEGIPPYQQRLIFAGKQLEDGRTLADYNIQKESTLHLVLRLQLRPHPHFTNSCSSHKAQVTISSRFPKIGSVRFNSGDVLNLLCIEMTSDPSLLAWPELSAWSSMEKACWAKPFMERMFLQKMGLSSSQLYNFSAPVSYPYKHIYFIIRTRSSLILIIQLHQDLKILDDDIDMRAGSLSGTIHVNKRSDLKILDP</sequence>
<feature type="transmembrane region" description="Helical" evidence="2">
    <location>
        <begin position="12"/>
        <end position="29"/>
    </location>
</feature>
<dbReference type="PANTHER" id="PTHR10666">
    <property type="entry name" value="UBIQUITIN"/>
    <property type="match status" value="1"/>
</dbReference>
<dbReference type="InterPro" id="IPR029071">
    <property type="entry name" value="Ubiquitin-like_domsf"/>
</dbReference>
<dbReference type="InterPro" id="IPR000626">
    <property type="entry name" value="Ubiquitin-like_dom"/>
</dbReference>
<protein>
    <submittedName>
        <fullName evidence="4">MEI2-like protein 5</fullName>
    </submittedName>
</protein>
<evidence type="ECO:0000259" key="3">
    <source>
        <dbReference type="PROSITE" id="PS50053"/>
    </source>
</evidence>
<dbReference type="InterPro" id="IPR050158">
    <property type="entry name" value="Ubiquitin_ubiquitin-like"/>
</dbReference>
<proteinExistence type="predicted"/>
<dbReference type="SUPFAM" id="SSF54236">
    <property type="entry name" value="Ubiquitin-like"/>
    <property type="match status" value="1"/>
</dbReference>
<keyword evidence="2" id="KW-0472">Membrane</keyword>
<reference evidence="4" key="1">
    <citation type="journal article" date="2019" name="Science">
        <title>Mutation of a bHLH transcription factor allowed almond domestication.</title>
        <authorList>
            <person name="Sanchez-Perez R."/>
            <person name="Pavan S."/>
            <person name="Mazzeo R."/>
            <person name="Moldovan C."/>
            <person name="Aiese Cigliano R."/>
            <person name="Del Cueto J."/>
            <person name="Ricciardi F."/>
            <person name="Lotti C."/>
            <person name="Ricciardi L."/>
            <person name="Dicenta F."/>
            <person name="Lopez-Marques R.L."/>
            <person name="Lindberg Moller B."/>
        </authorList>
    </citation>
    <scope>NUCLEOTIDE SEQUENCE</scope>
</reference>
<keyword evidence="1" id="KW-1017">Isopeptide bond</keyword>
<accession>A0A4Y1RFQ7</accession>
<dbReference type="SMART" id="SM00213">
    <property type="entry name" value="UBQ"/>
    <property type="match status" value="1"/>
</dbReference>